<dbReference type="EMBL" id="FQUH01000008">
    <property type="protein sequence ID" value="SHF30964.1"/>
    <property type="molecule type" value="Genomic_DNA"/>
</dbReference>
<keyword evidence="2" id="KW-1185">Reference proteome</keyword>
<sequence length="198" mass="22585">MRPETLLAKFNLKSMDYQKMHQGGKSRFSVEEQLSMVGVSWKASPIGFLILFVETQGCLHSRRALEKEIQSEIVTLTTNWRGQRSESAFAAMVNAAIEEATHPQGCICSSCGGTGLYKTPHRQMRKCTHCKDGRVLWSPESRYVAMCSNHFICSYPIFKRYHVVLEQLSQWLAAQRNAAMLTLMERIKLEEEAYALMN</sequence>
<dbReference type="Proteomes" id="UP000184159">
    <property type="component" value="Unassembled WGS sequence"/>
</dbReference>
<evidence type="ECO:0000313" key="2">
    <source>
        <dbReference type="Proteomes" id="UP000184159"/>
    </source>
</evidence>
<gene>
    <name evidence="1" type="ORF">SAMN02745781_01935</name>
</gene>
<evidence type="ECO:0008006" key="3">
    <source>
        <dbReference type="Google" id="ProtNLM"/>
    </source>
</evidence>
<organism evidence="1 2">
    <name type="scientific">Vibrio gazogenes DSM 21264 = NBRC 103151</name>
    <dbReference type="NCBI Taxonomy" id="1123492"/>
    <lineage>
        <taxon>Bacteria</taxon>
        <taxon>Pseudomonadati</taxon>
        <taxon>Pseudomonadota</taxon>
        <taxon>Gammaproteobacteria</taxon>
        <taxon>Vibrionales</taxon>
        <taxon>Vibrionaceae</taxon>
        <taxon>Vibrio</taxon>
    </lineage>
</organism>
<name>A0A1M5ALE7_VIBGA</name>
<proteinExistence type="predicted"/>
<dbReference type="AlphaFoldDB" id="A0A1M5ALE7"/>
<protein>
    <recommendedName>
        <fullName evidence="3">Transposase zinc-ribbon domain-containing protein</fullName>
    </recommendedName>
</protein>
<dbReference type="RefSeq" id="WP_072958514.1">
    <property type="nucleotide sequence ID" value="NZ_FQUH01000008.1"/>
</dbReference>
<accession>A0A1M5ALE7</accession>
<reference evidence="2" key="1">
    <citation type="submission" date="2016-11" db="EMBL/GenBank/DDBJ databases">
        <authorList>
            <person name="Varghese N."/>
            <person name="Submissions S."/>
        </authorList>
    </citation>
    <scope>NUCLEOTIDE SEQUENCE [LARGE SCALE GENOMIC DNA]</scope>
    <source>
        <strain evidence="2">DSM 21264</strain>
    </source>
</reference>
<evidence type="ECO:0000313" key="1">
    <source>
        <dbReference type="EMBL" id="SHF30964.1"/>
    </source>
</evidence>